<evidence type="ECO:0000313" key="8">
    <source>
        <dbReference type="EMBL" id="KAK7489279.1"/>
    </source>
</evidence>
<feature type="region of interest" description="Disordered" evidence="5">
    <location>
        <begin position="744"/>
        <end position="770"/>
    </location>
</feature>
<proteinExistence type="predicted"/>
<feature type="region of interest" description="Disordered" evidence="5">
    <location>
        <begin position="1"/>
        <end position="20"/>
    </location>
</feature>
<keyword evidence="2" id="KW-0964">Secreted</keyword>
<feature type="compositionally biased region" description="Polar residues" evidence="5">
    <location>
        <begin position="1"/>
        <end position="12"/>
    </location>
</feature>
<evidence type="ECO:0000256" key="1">
    <source>
        <dbReference type="ARBA" id="ARBA00004613"/>
    </source>
</evidence>
<dbReference type="Gene3D" id="2.20.100.10">
    <property type="entry name" value="Thrombospondin type-1 (TSP1) repeat"/>
    <property type="match status" value="6"/>
</dbReference>
<keyword evidence="4" id="KW-0677">Repeat</keyword>
<dbReference type="PROSITE" id="PS50092">
    <property type="entry name" value="TSP1"/>
    <property type="match status" value="6"/>
</dbReference>
<dbReference type="Proteomes" id="UP001519460">
    <property type="component" value="Unassembled WGS sequence"/>
</dbReference>
<dbReference type="InterPro" id="IPR003598">
    <property type="entry name" value="Ig_sub2"/>
</dbReference>
<organism evidence="8 9">
    <name type="scientific">Batillaria attramentaria</name>
    <dbReference type="NCBI Taxonomy" id="370345"/>
    <lineage>
        <taxon>Eukaryota</taxon>
        <taxon>Metazoa</taxon>
        <taxon>Spiralia</taxon>
        <taxon>Lophotrochozoa</taxon>
        <taxon>Mollusca</taxon>
        <taxon>Gastropoda</taxon>
        <taxon>Caenogastropoda</taxon>
        <taxon>Sorbeoconcha</taxon>
        <taxon>Cerithioidea</taxon>
        <taxon>Batillariidae</taxon>
        <taxon>Batillaria</taxon>
    </lineage>
</organism>
<dbReference type="PANTHER" id="PTHR13723">
    <property type="entry name" value="ADAMTS A DISINTEGRIN AND METALLOPROTEASE WITH THROMBOSPONDIN MOTIFS PROTEASE"/>
    <property type="match status" value="1"/>
</dbReference>
<keyword evidence="3" id="KW-0732">Signal</keyword>
<comment type="caution">
    <text evidence="8">The sequence shown here is derived from an EMBL/GenBank/DDBJ whole genome shotgun (WGS) entry which is preliminary data.</text>
</comment>
<dbReference type="PANTHER" id="PTHR13723:SF281">
    <property type="entry name" value="PAPILIN"/>
    <property type="match status" value="1"/>
</dbReference>
<feature type="domain" description="Ig-like" evidence="6">
    <location>
        <begin position="366"/>
        <end position="464"/>
    </location>
</feature>
<dbReference type="SUPFAM" id="SSF82895">
    <property type="entry name" value="TSP-1 type 1 repeat"/>
    <property type="match status" value="6"/>
</dbReference>
<dbReference type="Pfam" id="PF19030">
    <property type="entry name" value="TSP1_ADAMTS"/>
    <property type="match status" value="8"/>
</dbReference>
<gene>
    <name evidence="8" type="ORF">BaRGS_00019531</name>
</gene>
<dbReference type="Pfam" id="PF08686">
    <property type="entry name" value="PLAC"/>
    <property type="match status" value="1"/>
</dbReference>
<dbReference type="InterPro" id="IPR036179">
    <property type="entry name" value="Ig-like_dom_sf"/>
</dbReference>
<dbReference type="PROSITE" id="PS50835">
    <property type="entry name" value="IG_LIKE"/>
    <property type="match status" value="1"/>
</dbReference>
<dbReference type="GO" id="GO:0005576">
    <property type="term" value="C:extracellular region"/>
    <property type="evidence" value="ECO:0007669"/>
    <property type="project" value="UniProtKB-SubCell"/>
</dbReference>
<name>A0ABD0KQD7_9CAEN</name>
<dbReference type="SMART" id="SM00408">
    <property type="entry name" value="IGc2"/>
    <property type="match status" value="1"/>
</dbReference>
<evidence type="ECO:0000256" key="5">
    <source>
        <dbReference type="SAM" id="MobiDB-lite"/>
    </source>
</evidence>
<keyword evidence="9" id="KW-1185">Reference proteome</keyword>
<dbReference type="Gene3D" id="2.60.40.10">
    <property type="entry name" value="Immunoglobulins"/>
    <property type="match status" value="1"/>
</dbReference>
<evidence type="ECO:0000256" key="3">
    <source>
        <dbReference type="ARBA" id="ARBA00022729"/>
    </source>
</evidence>
<dbReference type="InterPro" id="IPR007110">
    <property type="entry name" value="Ig-like_dom"/>
</dbReference>
<dbReference type="EMBL" id="JACVVK020000140">
    <property type="protein sequence ID" value="KAK7489279.1"/>
    <property type="molecule type" value="Genomic_DNA"/>
</dbReference>
<protein>
    <submittedName>
        <fullName evidence="8">Uncharacterized protein</fullName>
    </submittedName>
</protein>
<feature type="domain" description="PLAC" evidence="7">
    <location>
        <begin position="692"/>
        <end position="737"/>
    </location>
</feature>
<dbReference type="InterPro" id="IPR036383">
    <property type="entry name" value="TSP1_rpt_sf"/>
</dbReference>
<dbReference type="InterPro" id="IPR003599">
    <property type="entry name" value="Ig_sub"/>
</dbReference>
<dbReference type="SUPFAM" id="SSF48726">
    <property type="entry name" value="Immunoglobulin"/>
    <property type="match status" value="1"/>
</dbReference>
<dbReference type="InterPro" id="IPR050439">
    <property type="entry name" value="ADAMTS_ADAMTS-like"/>
</dbReference>
<evidence type="ECO:0000259" key="6">
    <source>
        <dbReference type="PROSITE" id="PS50835"/>
    </source>
</evidence>
<dbReference type="AlphaFoldDB" id="A0ABD0KQD7"/>
<dbReference type="InterPro" id="IPR000884">
    <property type="entry name" value="TSP1_rpt"/>
</dbReference>
<dbReference type="SMART" id="SM00409">
    <property type="entry name" value="IG"/>
    <property type="match status" value="1"/>
</dbReference>
<dbReference type="SMART" id="SM00209">
    <property type="entry name" value="TSP1"/>
    <property type="match status" value="7"/>
</dbReference>
<accession>A0ABD0KQD7</accession>
<dbReference type="InterPro" id="IPR010909">
    <property type="entry name" value="PLAC"/>
</dbReference>
<comment type="subcellular location">
    <subcellularLocation>
        <location evidence="1">Secreted</location>
    </subcellularLocation>
</comment>
<sequence length="770" mass="86106">MVTATGESSLSQRKGCDGVAGSSKTFDICGVCGGDGSSCEGRGQGQGSERSHSKYIWRSTWTPCSVSCGVGQTRRRAHCINRHSNRTVGKHRCRRRDKPETPVAEFYTGEWSACSVTCGGGIRSREVTCKVHHTFSTQERILSDEQCFGQRPHSEEKCDRGPCRGDLPSEQRNEITGPGVSFRWHQGNFSACSRSCRGGVQETRLSCVQESDQREVSPALCSRLKKPAVVVRKCNNVPCPPRWELSQYGPCSKDCGGGVRLRTVQCVQEEPDGTLTRLDNFRCPDPTPETEMPCNVIYCPSQWATDSWTECSETCGIGTQTRRAYCVKEPVAGHRVTVSNTECMGPRPVTSRSCSIRDCPEDTSAPPFIKSENYTFIQLRRAKKVKLNVGGKVMLLPGQSVTIRCPVKNYHRRLIFWSKNFKLIPMLGRVRASFNGNLKIRKANPVADTGTYTCMAGPQSADVTIEFLSRSDAMKRIKDIRHYLADDSSKAVVLKPGEPSYQDGVVQDGGYNVTKKFVYMADDWSACSVTCGSGHQKRRVTCTRVTNKYVKILPERECQRLGLQKPEDMRKCSPYPECPVWTAGDWSKCSLTTCVRDGFAERRRELQCTYSNGTLAPSGLCDATRQPESKRQCVNIDCISTWSTSKWTSCRPSCGVQGNKIRMLTCTWRKTGLPAWTACRHRARPVVTKICKPRPCPDSQPKICRDRSRYCSLARMLKMCRYDDFRSKCCRSCTDYLQSTLARPEDTDRERTVVGSGEVDGQKHTRSSQT</sequence>
<dbReference type="PROSITE" id="PS50900">
    <property type="entry name" value="PLAC"/>
    <property type="match status" value="1"/>
</dbReference>
<evidence type="ECO:0000313" key="9">
    <source>
        <dbReference type="Proteomes" id="UP001519460"/>
    </source>
</evidence>
<reference evidence="8 9" key="1">
    <citation type="journal article" date="2023" name="Sci. Data">
        <title>Genome assembly of the Korean intertidal mud-creeper Batillaria attramentaria.</title>
        <authorList>
            <person name="Patra A.K."/>
            <person name="Ho P.T."/>
            <person name="Jun S."/>
            <person name="Lee S.J."/>
            <person name="Kim Y."/>
            <person name="Won Y.J."/>
        </authorList>
    </citation>
    <scope>NUCLEOTIDE SEQUENCE [LARGE SCALE GENOMIC DNA]</scope>
    <source>
        <strain evidence="8">Wonlab-2016</strain>
    </source>
</reference>
<dbReference type="FunFam" id="2.20.100.10:FF:000005">
    <property type="entry name" value="ADAM metallopeptidase with thrombospondin type 1 motif 9"/>
    <property type="match status" value="1"/>
</dbReference>
<dbReference type="InterPro" id="IPR013783">
    <property type="entry name" value="Ig-like_fold"/>
</dbReference>
<evidence type="ECO:0000256" key="2">
    <source>
        <dbReference type="ARBA" id="ARBA00022525"/>
    </source>
</evidence>
<evidence type="ECO:0000259" key="7">
    <source>
        <dbReference type="PROSITE" id="PS50900"/>
    </source>
</evidence>
<evidence type="ECO:0000256" key="4">
    <source>
        <dbReference type="ARBA" id="ARBA00022737"/>
    </source>
</evidence>